<dbReference type="PANTHER" id="PTHR30570:SF1">
    <property type="entry name" value="PHOSPHATE-BINDING PROTEIN PSTS"/>
    <property type="match status" value="1"/>
</dbReference>
<proteinExistence type="predicted"/>
<dbReference type="Pfam" id="PF12849">
    <property type="entry name" value="PBP_like_2"/>
    <property type="match status" value="1"/>
</dbReference>
<organism evidence="3 4">
    <name type="scientific">Candidatus Dechloromonas phosphorivorans</name>
    <dbReference type="NCBI Taxonomy" id="2899244"/>
    <lineage>
        <taxon>Bacteria</taxon>
        <taxon>Pseudomonadati</taxon>
        <taxon>Pseudomonadota</taxon>
        <taxon>Betaproteobacteria</taxon>
        <taxon>Rhodocyclales</taxon>
        <taxon>Azonexaceae</taxon>
        <taxon>Dechloromonas</taxon>
    </lineage>
</organism>
<name>A0A9D7LQQ9_9RHOO</name>
<dbReference type="PANTHER" id="PTHR30570">
    <property type="entry name" value="PERIPLASMIC PHOSPHATE BINDING COMPONENT OF PHOSPHATE ABC TRANSPORTER"/>
    <property type="match status" value="1"/>
</dbReference>
<accession>A0A9D7LQQ9</accession>
<evidence type="ECO:0000259" key="2">
    <source>
        <dbReference type="Pfam" id="PF12849"/>
    </source>
</evidence>
<dbReference type="AlphaFoldDB" id="A0A9D7LQQ9"/>
<evidence type="ECO:0000313" key="4">
    <source>
        <dbReference type="Proteomes" id="UP000808146"/>
    </source>
</evidence>
<dbReference type="SUPFAM" id="SSF53850">
    <property type="entry name" value="Periplasmic binding protein-like II"/>
    <property type="match status" value="1"/>
</dbReference>
<feature type="domain" description="PBP" evidence="2">
    <location>
        <begin position="29"/>
        <end position="261"/>
    </location>
</feature>
<comment type="caution">
    <text evidence="3">The sequence shown here is derived from an EMBL/GenBank/DDBJ whole genome shotgun (WGS) entry which is preliminary data.</text>
</comment>
<dbReference type="Proteomes" id="UP000808146">
    <property type="component" value="Unassembled WGS sequence"/>
</dbReference>
<evidence type="ECO:0000313" key="3">
    <source>
        <dbReference type="EMBL" id="MBK8892051.1"/>
    </source>
</evidence>
<gene>
    <name evidence="3" type="ORF">IPN75_17535</name>
</gene>
<dbReference type="InterPro" id="IPR050811">
    <property type="entry name" value="Phosphate_ABC_transporter"/>
</dbReference>
<protein>
    <submittedName>
        <fullName evidence="3">Substrate-binding domain-containing protein</fullName>
    </submittedName>
</protein>
<reference evidence="3" key="1">
    <citation type="submission" date="2020-10" db="EMBL/GenBank/DDBJ databases">
        <title>Connecting structure to function with the recovery of over 1000 high-quality activated sludge metagenome-assembled genomes encoding full-length rRNA genes using long-read sequencing.</title>
        <authorList>
            <person name="Singleton C.M."/>
            <person name="Petriglieri F."/>
            <person name="Kristensen J.M."/>
            <person name="Kirkegaard R.H."/>
            <person name="Michaelsen T.Y."/>
            <person name="Andersen M.H."/>
            <person name="Karst S.M."/>
            <person name="Dueholm M.S."/>
            <person name="Nielsen P.H."/>
            <person name="Albertsen M."/>
        </authorList>
    </citation>
    <scope>NUCLEOTIDE SEQUENCE</scope>
    <source>
        <strain evidence="3">OdNE_18-Q3-R46-58_BAT3C.305</strain>
    </source>
</reference>
<evidence type="ECO:0000256" key="1">
    <source>
        <dbReference type="ARBA" id="ARBA00022729"/>
    </source>
</evidence>
<dbReference type="InterPro" id="IPR024370">
    <property type="entry name" value="PBP_domain"/>
</dbReference>
<sequence>MSLDHSRNGGLRGVLLAAWLLLCLPFLATAGEIRIGGTGNALGTMQLLAEAFAKSHPETTIVVLPSIGTAGVVKAVVKGSVAIGLAAHPLSDEDARNGLTATEYARSPTVFSVQEKNKVTAISQGQVAEIYSGKWSGWPDGTTIRPVMRQPGDDNYRQIRMLSPEIAEALAVAEERPGLPFAVTDQEAADKMESIPGSFGSSTLALIRSEKRALRALTLDGVAPTVENAGSGRYPLVKQFYLVLPRNPAPEAQEFVKFVRSPQGIRILEQNGHFIP</sequence>
<dbReference type="Gene3D" id="3.40.190.10">
    <property type="entry name" value="Periplasmic binding protein-like II"/>
    <property type="match status" value="2"/>
</dbReference>
<dbReference type="EMBL" id="JADKBR010000021">
    <property type="protein sequence ID" value="MBK8892051.1"/>
    <property type="molecule type" value="Genomic_DNA"/>
</dbReference>
<keyword evidence="1" id="KW-0732">Signal</keyword>